<evidence type="ECO:0000256" key="2">
    <source>
        <dbReference type="SAM" id="SignalP"/>
    </source>
</evidence>
<feature type="domain" description="Aminopeptidase N-like N-terminal" evidence="5">
    <location>
        <begin position="74"/>
        <end position="227"/>
    </location>
</feature>
<dbReference type="AlphaFoldDB" id="A0A081N7J0"/>
<evidence type="ECO:0000259" key="3">
    <source>
        <dbReference type="Pfam" id="PF01433"/>
    </source>
</evidence>
<dbReference type="GO" id="GO:0042277">
    <property type="term" value="F:peptide binding"/>
    <property type="evidence" value="ECO:0007669"/>
    <property type="project" value="TreeGrafter"/>
</dbReference>
<dbReference type="Gene3D" id="2.60.40.1730">
    <property type="entry name" value="tricorn interacting facor f3 domain"/>
    <property type="match status" value="1"/>
</dbReference>
<evidence type="ECO:0000259" key="5">
    <source>
        <dbReference type="Pfam" id="PF17900"/>
    </source>
</evidence>
<feature type="signal peptide" evidence="2">
    <location>
        <begin position="1"/>
        <end position="23"/>
    </location>
</feature>
<evidence type="ECO:0000313" key="6">
    <source>
        <dbReference type="EMBL" id="KEQ14413.1"/>
    </source>
</evidence>
<dbReference type="GO" id="GO:0008270">
    <property type="term" value="F:zinc ion binding"/>
    <property type="evidence" value="ECO:0007669"/>
    <property type="project" value="InterPro"/>
</dbReference>
<dbReference type="GO" id="GO:0005615">
    <property type="term" value="C:extracellular space"/>
    <property type="evidence" value="ECO:0007669"/>
    <property type="project" value="TreeGrafter"/>
</dbReference>
<dbReference type="RefSeq" id="WP_034874254.1">
    <property type="nucleotide sequence ID" value="NZ_JOKG01000002.1"/>
</dbReference>
<protein>
    <recommendedName>
        <fullName evidence="8">Aminopeptidase N</fullName>
    </recommendedName>
</protein>
<dbReference type="Gene3D" id="1.10.390.10">
    <property type="entry name" value="Neutral Protease Domain 2"/>
    <property type="match status" value="1"/>
</dbReference>
<dbReference type="Pfam" id="PF17900">
    <property type="entry name" value="Peptidase_M1_N"/>
    <property type="match status" value="1"/>
</dbReference>
<dbReference type="Pfam" id="PF01433">
    <property type="entry name" value="Peptidase_M1"/>
    <property type="match status" value="1"/>
</dbReference>
<comment type="caution">
    <text evidence="6">The sequence shown here is derived from an EMBL/GenBank/DDBJ whole genome shotgun (WGS) entry which is preliminary data.</text>
</comment>
<dbReference type="Proteomes" id="UP000028006">
    <property type="component" value="Unassembled WGS sequence"/>
</dbReference>
<keyword evidence="7" id="KW-1185">Reference proteome</keyword>
<evidence type="ECO:0000313" key="7">
    <source>
        <dbReference type="Proteomes" id="UP000028006"/>
    </source>
</evidence>
<feature type="chain" id="PRO_5001760577" description="Aminopeptidase N" evidence="2">
    <location>
        <begin position="24"/>
        <end position="880"/>
    </location>
</feature>
<comment type="similarity">
    <text evidence="1">Belongs to the peptidase M1 family.</text>
</comment>
<dbReference type="Pfam" id="PF11838">
    <property type="entry name" value="ERAP1_C"/>
    <property type="match status" value="1"/>
</dbReference>
<dbReference type="GO" id="GO:0016020">
    <property type="term" value="C:membrane"/>
    <property type="evidence" value="ECO:0007669"/>
    <property type="project" value="TreeGrafter"/>
</dbReference>
<dbReference type="InterPro" id="IPR045357">
    <property type="entry name" value="Aminopeptidase_N-like_N"/>
</dbReference>
<name>A0A081N7J0_9GAMM</name>
<dbReference type="GO" id="GO:0005737">
    <property type="term" value="C:cytoplasm"/>
    <property type="evidence" value="ECO:0007669"/>
    <property type="project" value="TreeGrafter"/>
</dbReference>
<dbReference type="SUPFAM" id="SSF55486">
    <property type="entry name" value="Metalloproteases ('zincins'), catalytic domain"/>
    <property type="match status" value="1"/>
</dbReference>
<proteinExistence type="inferred from homology"/>
<reference evidence="6 7" key="1">
    <citation type="submission" date="2014-06" db="EMBL/GenBank/DDBJ databases">
        <title>Whole Genome Sequences of Three Symbiotic Endozoicomonas Bacteria.</title>
        <authorList>
            <person name="Neave M.J."/>
            <person name="Apprill A."/>
            <person name="Voolstra C.R."/>
        </authorList>
    </citation>
    <scope>NUCLEOTIDE SEQUENCE [LARGE SCALE GENOMIC DNA]</scope>
    <source>
        <strain evidence="6 7">LMG 24815</strain>
    </source>
</reference>
<dbReference type="eggNOG" id="COG0308">
    <property type="taxonomic scope" value="Bacteria"/>
</dbReference>
<dbReference type="PROSITE" id="PS51257">
    <property type="entry name" value="PROKAR_LIPOPROTEIN"/>
    <property type="match status" value="1"/>
</dbReference>
<evidence type="ECO:0000256" key="1">
    <source>
        <dbReference type="ARBA" id="ARBA00010136"/>
    </source>
</evidence>
<dbReference type="InterPro" id="IPR027268">
    <property type="entry name" value="Peptidase_M4/M1_CTD_sf"/>
</dbReference>
<evidence type="ECO:0008006" key="8">
    <source>
        <dbReference type="Google" id="ProtNLM"/>
    </source>
</evidence>
<dbReference type="SUPFAM" id="SSF63737">
    <property type="entry name" value="Leukotriene A4 hydrolase N-terminal domain"/>
    <property type="match status" value="1"/>
</dbReference>
<accession>A0A081N7J0</accession>
<dbReference type="GO" id="GO:0070006">
    <property type="term" value="F:metalloaminopeptidase activity"/>
    <property type="evidence" value="ECO:0007669"/>
    <property type="project" value="TreeGrafter"/>
</dbReference>
<sequence>MLRYCLTLLCTVAISAALLVGMAGCQSSSGPEQPARKVQISPSEPFLSQTQAQQRKAMIRQVSYDVYFDLTNSDAPEYTGRVAIHLDMHSVNKPLAIDFQQGQIHRLLVNGTSQTPDYNNQFLTLPRNLLATGENTVEIEFSHPFSENNSGLATYTDPEDKLRYLYTQPGLYATSQILPVFDQPDIKASYKLTVKAPAQWQVVTQSRKRQAIGGGPERWWYFPETRAISPHAFSLFAGPFKTWRHEQDQIPVRLLVRQSFGHEQAPQTLFTSIDHALNYYQQYFEQAYPYFKYDMIALPVNGVNTDLISANVVLNEQNLLPQHSADLPETIQHLLEHLAHSWIGGSVSPEWWSDQWLWNGLARYLSYQAMAHPDGKNSVNSWSMFNTRVKQPAYLYDQLPAAQPLRHDVSLNIQATRNLDIRTSKAAAILQQLHHQLGDDAFRLALQQLMQQYADRSTGAQTFFNLIQTTSGQSLKNWQKQWLDTTGVPTLTASYQCKKGILNSLTIQQAEARKRSQSVNIGLFRNKQTSLQRYRTLPVVLDSKTTQVDIPGQQPCPDFVYPNVDDKGYAQVRLNDESLTTVLKLSFNDVLMQTLMDYPIYQQPANLQATIKYATTRLPQEDNSHRLKSQLSELTQLADQLFRLRSANPSMQAASTHWLQALEELAWQQLNIAEPDSPQQNLWFDFFIHMAHSDDSAMQLKRLLQGHWEIDGLTITPYRRWTILIRLNAFTSKAAKGSWELARREYHKDPSATATIMYAMADAIRPDSLIKNQWLNRLDQLNAQEALAISRVLLPATQYSLVPALRQSVFAALRSNEPEVPSNTLDQMIKHLLNECSVNGVQQLQSFSTQKAMAHHRISIETQLQQAKHCLQLPKSAVLK</sequence>
<dbReference type="PANTHER" id="PTHR11533">
    <property type="entry name" value="PROTEASE M1 ZINC METALLOPROTEASE"/>
    <property type="match status" value="1"/>
</dbReference>
<feature type="domain" description="Peptidase M1 membrane alanine aminopeptidase" evidence="3">
    <location>
        <begin position="275"/>
        <end position="482"/>
    </location>
</feature>
<dbReference type="InterPro" id="IPR024571">
    <property type="entry name" value="ERAP1-like_C_dom"/>
</dbReference>
<organism evidence="6 7">
    <name type="scientific">Endozoicomonas montiporae</name>
    <dbReference type="NCBI Taxonomy" id="1027273"/>
    <lineage>
        <taxon>Bacteria</taxon>
        <taxon>Pseudomonadati</taxon>
        <taxon>Pseudomonadota</taxon>
        <taxon>Gammaproteobacteria</taxon>
        <taxon>Oceanospirillales</taxon>
        <taxon>Endozoicomonadaceae</taxon>
        <taxon>Endozoicomonas</taxon>
    </lineage>
</organism>
<dbReference type="InterPro" id="IPR050344">
    <property type="entry name" value="Peptidase_M1_aminopeptidases"/>
</dbReference>
<dbReference type="InterPro" id="IPR014782">
    <property type="entry name" value="Peptidase_M1_dom"/>
</dbReference>
<evidence type="ECO:0000259" key="4">
    <source>
        <dbReference type="Pfam" id="PF11838"/>
    </source>
</evidence>
<dbReference type="PANTHER" id="PTHR11533:SF174">
    <property type="entry name" value="PUROMYCIN-SENSITIVE AMINOPEPTIDASE-RELATED"/>
    <property type="match status" value="1"/>
</dbReference>
<dbReference type="InterPro" id="IPR042097">
    <property type="entry name" value="Aminopeptidase_N-like_N_sf"/>
</dbReference>
<feature type="domain" description="ERAP1-like C-terminal" evidence="4">
    <location>
        <begin position="559"/>
        <end position="866"/>
    </location>
</feature>
<dbReference type="GO" id="GO:0043171">
    <property type="term" value="P:peptide catabolic process"/>
    <property type="evidence" value="ECO:0007669"/>
    <property type="project" value="TreeGrafter"/>
</dbReference>
<gene>
    <name evidence="6" type="ORF">GZ77_08530</name>
</gene>
<dbReference type="EMBL" id="JOKG01000002">
    <property type="protein sequence ID" value="KEQ14413.1"/>
    <property type="molecule type" value="Genomic_DNA"/>
</dbReference>
<keyword evidence="2" id="KW-0732">Signal</keyword>